<feature type="chain" id="PRO_5016345123" evidence="1">
    <location>
        <begin position="20"/>
        <end position="718"/>
    </location>
</feature>
<evidence type="ECO:0000313" key="4">
    <source>
        <dbReference type="Proteomes" id="UP000248840"/>
    </source>
</evidence>
<reference evidence="3 4" key="1">
    <citation type="submission" date="2018-06" db="EMBL/GenBank/DDBJ databases">
        <title>Genomic Encyclopedia of Archaeal and Bacterial Type Strains, Phase II (KMG-II): from individual species to whole genera.</title>
        <authorList>
            <person name="Goeker M."/>
        </authorList>
    </citation>
    <scope>NUCLEOTIDE SEQUENCE [LARGE SCALE GENOMIC DNA]</scope>
    <source>
        <strain evidence="3 4">DSM 25663</strain>
    </source>
</reference>
<accession>A0A328YNU0</accession>
<feature type="domain" description="DUF3857" evidence="2">
    <location>
        <begin position="71"/>
        <end position="232"/>
    </location>
</feature>
<dbReference type="EMBL" id="QLSZ01000001">
    <property type="protein sequence ID" value="RAR75721.1"/>
    <property type="molecule type" value="Genomic_DNA"/>
</dbReference>
<name>A0A328YNU0_9FLAO</name>
<dbReference type="InterPro" id="IPR024618">
    <property type="entry name" value="DUF3857"/>
</dbReference>
<dbReference type="AlphaFoldDB" id="A0A328YNU0"/>
<dbReference type="OrthoDB" id="1153981at2"/>
<evidence type="ECO:0000256" key="1">
    <source>
        <dbReference type="SAM" id="SignalP"/>
    </source>
</evidence>
<dbReference type="RefSeq" id="WP_112112077.1">
    <property type="nucleotide sequence ID" value="NZ_QLSZ01000001.1"/>
</dbReference>
<gene>
    <name evidence="3" type="ORF">CLV55_101425</name>
</gene>
<dbReference type="Pfam" id="PF12969">
    <property type="entry name" value="DUF3857"/>
    <property type="match status" value="1"/>
</dbReference>
<dbReference type="Gene3D" id="2.60.120.1130">
    <property type="match status" value="1"/>
</dbReference>
<dbReference type="Gene3D" id="2.60.40.3140">
    <property type="match status" value="1"/>
</dbReference>
<keyword evidence="4" id="KW-1185">Reference proteome</keyword>
<comment type="caution">
    <text evidence="3">The sequence shown here is derived from an EMBL/GenBank/DDBJ whole genome shotgun (WGS) entry which is preliminary data.</text>
</comment>
<evidence type="ECO:0000259" key="2">
    <source>
        <dbReference type="Pfam" id="PF12969"/>
    </source>
</evidence>
<dbReference type="Proteomes" id="UP000248840">
    <property type="component" value="Unassembled WGS sequence"/>
</dbReference>
<feature type="signal peptide" evidence="1">
    <location>
        <begin position="1"/>
        <end position="19"/>
    </location>
</feature>
<sequence length="718" mass="83613">MSKKILLLFVLLFQLSAFSQDKAEIKERFWGANDPCKKTTSIPDKWKNESAVIIYNYEYYDYHKFGTNVTFTSAIRKRIKLLDQAAVTEFSEFSFKDKFYSNKGMYTLRKGTNTIGIKIVKANGKETEIDVDKEAKEADKEKKIAISNLEVGDIIDYYYYSVEPFKSIFEYGFDPEESALGDVYPTMEMKLAFTTENDFFVNFNTYNGAPELKEIPSERGGERHYELVAKDIEKNEFPRWFYPLAELPCYKFQVFFARSGAFEKRADAFLSSSEKIIKKTVSKEDVYNYYEDKYRASGDLSEINDFLSSKNFASDEEKVREVYYFARHAFFTKYLEAFVANKSNIFYPFDLYRNPIFFQTEDAFITYFMAFLKKATIDYDIIVATPRFNGSIDDLLIQRNLNVLLRVNTANPIYLEYFSPFSSADQFNYNLENSKAIVLKVTKGKKISDADTVVLPSSTYTDNVSKVKSEVSLTDDFSGWNVKKEANIFGHLKESEQSDKLYFFDYVNEDYEKYGTTKLLDLVHNRKKQEQYQKAFDALINKMKDEQKETFKKATSDDYGFPIEDHKLIIKNSGRFGKNSPLTYEEDFSIKNNLIKKAGANYLLELGKLITSQIEIDKKEKERKNNIYMIYPRSFENEISFTIPEGYAVSGLEKLNKKIENETGGFVSTATLLGNKLIIKTTKYYKNYFEPNSNWDKMIQFLDGAYQFTQEKILLKKI</sequence>
<protein>
    <submittedName>
        <fullName evidence="3">Uncharacterized protein DUF3857</fullName>
    </submittedName>
</protein>
<organism evidence="3 4">
    <name type="scientific">Flavobacterium aciduliphilum</name>
    <dbReference type="NCBI Taxonomy" id="1101402"/>
    <lineage>
        <taxon>Bacteria</taxon>
        <taxon>Pseudomonadati</taxon>
        <taxon>Bacteroidota</taxon>
        <taxon>Flavobacteriia</taxon>
        <taxon>Flavobacteriales</taxon>
        <taxon>Flavobacteriaceae</taxon>
        <taxon>Flavobacterium</taxon>
    </lineage>
</organism>
<evidence type="ECO:0000313" key="3">
    <source>
        <dbReference type="EMBL" id="RAR75721.1"/>
    </source>
</evidence>
<proteinExistence type="predicted"/>
<keyword evidence="1" id="KW-0732">Signal</keyword>